<name>G0H3J7_METMI</name>
<dbReference type="EMBL" id="CP002913">
    <property type="protein sequence ID" value="AEK19387.1"/>
    <property type="molecule type" value="Genomic_DNA"/>
</dbReference>
<dbReference type="KEGG" id="mmd:GYY_02520"/>
<dbReference type="AlphaFoldDB" id="G0H3J7"/>
<evidence type="ECO:0000313" key="2">
    <source>
        <dbReference type="EMBL" id="AEK19387.1"/>
    </source>
</evidence>
<dbReference type="GeneID" id="10981932"/>
<dbReference type="HOGENOM" id="CLU_2340208_0_0_2"/>
<dbReference type="RefSeq" id="WP_013998895.1">
    <property type="nucleotide sequence ID" value="NC_015847.1"/>
</dbReference>
<gene>
    <name evidence="2" type="ORF">GYY_02520</name>
</gene>
<dbReference type="PATRIC" id="fig|1053692.7.peg.497"/>
<feature type="transmembrane region" description="Helical" evidence="1">
    <location>
        <begin position="31"/>
        <end position="54"/>
    </location>
</feature>
<evidence type="ECO:0000313" key="3">
    <source>
        <dbReference type="Proteomes" id="UP000008889"/>
    </source>
</evidence>
<feature type="transmembrane region" description="Helical" evidence="1">
    <location>
        <begin position="6"/>
        <end position="24"/>
    </location>
</feature>
<protein>
    <submittedName>
        <fullName evidence="2">Uncharacterized protein</fullName>
    </submittedName>
</protein>
<keyword evidence="1" id="KW-0472">Membrane</keyword>
<accession>G0H3J7</accession>
<keyword evidence="1" id="KW-1133">Transmembrane helix</keyword>
<organism evidence="3">
    <name type="scientific">Methanococcus maripaludis X1</name>
    <dbReference type="NCBI Taxonomy" id="1053692"/>
    <lineage>
        <taxon>Archaea</taxon>
        <taxon>Methanobacteriati</taxon>
        <taxon>Methanobacteriota</taxon>
        <taxon>Methanomada group</taxon>
        <taxon>Methanococci</taxon>
        <taxon>Methanococcales</taxon>
        <taxon>Methanococcaceae</taxon>
        <taxon>Methanococcus</taxon>
    </lineage>
</organism>
<sequence>MFSEILTAFILISAILSNLALFFMKKPYFALLATCANLLLFIAAADTYYITYGAEEIIIMKLNLDALGYIAGGLSLLSIVMIPVTVFQQSIELKGER</sequence>
<evidence type="ECO:0000256" key="1">
    <source>
        <dbReference type="SAM" id="Phobius"/>
    </source>
</evidence>
<feature type="transmembrane region" description="Helical" evidence="1">
    <location>
        <begin position="66"/>
        <end position="87"/>
    </location>
</feature>
<reference evidence="2 3" key="1">
    <citation type="journal article" date="2011" name="J. Bacteriol.">
        <title>Complete Genome Sequence of a Nonculturable Methanococcus maripaludis Strain Extracted in a Metagenomic Survey of Petroleum Reservoir Fluids.</title>
        <authorList>
            <person name="Wang X."/>
            <person name="Greenfield P."/>
            <person name="Li D."/>
            <person name="Hendry P."/>
            <person name="Volk H."/>
            <person name="Sutherland T.D."/>
        </authorList>
    </citation>
    <scope>NUCLEOTIDE SEQUENCE [LARGE SCALE GENOMIC DNA]</scope>
    <source>
        <strain evidence="2 3">X1</strain>
    </source>
</reference>
<keyword evidence="1" id="KW-0812">Transmembrane</keyword>
<dbReference type="Proteomes" id="UP000008889">
    <property type="component" value="Chromosome"/>
</dbReference>
<proteinExistence type="predicted"/>